<name>A0A165KPC0_EXIGL</name>
<accession>A0A165KPC0</accession>
<feature type="region of interest" description="Disordered" evidence="1">
    <location>
        <begin position="1"/>
        <end position="69"/>
    </location>
</feature>
<evidence type="ECO:0000256" key="1">
    <source>
        <dbReference type="SAM" id="MobiDB-lite"/>
    </source>
</evidence>
<dbReference type="InParanoid" id="A0A165KPC0"/>
<dbReference type="EMBL" id="KV425940">
    <property type="protein sequence ID" value="KZV96647.1"/>
    <property type="molecule type" value="Genomic_DNA"/>
</dbReference>
<reference evidence="2 3" key="1">
    <citation type="journal article" date="2016" name="Mol. Biol. Evol.">
        <title>Comparative Genomics of Early-Diverging Mushroom-Forming Fungi Provides Insights into the Origins of Lignocellulose Decay Capabilities.</title>
        <authorList>
            <person name="Nagy L.G."/>
            <person name="Riley R."/>
            <person name="Tritt A."/>
            <person name="Adam C."/>
            <person name="Daum C."/>
            <person name="Floudas D."/>
            <person name="Sun H."/>
            <person name="Yadav J.S."/>
            <person name="Pangilinan J."/>
            <person name="Larsson K.H."/>
            <person name="Matsuura K."/>
            <person name="Barry K."/>
            <person name="Labutti K."/>
            <person name="Kuo R."/>
            <person name="Ohm R.A."/>
            <person name="Bhattacharya S.S."/>
            <person name="Shirouzu T."/>
            <person name="Yoshinaga Y."/>
            <person name="Martin F.M."/>
            <person name="Grigoriev I.V."/>
            <person name="Hibbett D.S."/>
        </authorList>
    </citation>
    <scope>NUCLEOTIDE SEQUENCE [LARGE SCALE GENOMIC DNA]</scope>
    <source>
        <strain evidence="2 3">HHB12029</strain>
    </source>
</reference>
<dbReference type="OrthoDB" id="10501695at2759"/>
<proteinExistence type="predicted"/>
<protein>
    <recommendedName>
        <fullName evidence="4">JmjC domain-containing protein</fullName>
    </recommendedName>
</protein>
<organism evidence="2 3">
    <name type="scientific">Exidia glandulosa HHB12029</name>
    <dbReference type="NCBI Taxonomy" id="1314781"/>
    <lineage>
        <taxon>Eukaryota</taxon>
        <taxon>Fungi</taxon>
        <taxon>Dikarya</taxon>
        <taxon>Basidiomycota</taxon>
        <taxon>Agaricomycotina</taxon>
        <taxon>Agaricomycetes</taxon>
        <taxon>Auriculariales</taxon>
        <taxon>Exidiaceae</taxon>
        <taxon>Exidia</taxon>
    </lineage>
</organism>
<feature type="compositionally biased region" description="Low complexity" evidence="1">
    <location>
        <begin position="22"/>
        <end position="40"/>
    </location>
</feature>
<dbReference type="AlphaFoldDB" id="A0A165KPC0"/>
<gene>
    <name evidence="2" type="ORF">EXIGLDRAFT_411358</name>
</gene>
<dbReference type="Proteomes" id="UP000077266">
    <property type="component" value="Unassembled WGS sequence"/>
</dbReference>
<sequence length="326" mass="35116">MSRFSTPAKRPRDLDTSSSYGLTSPALSASSSLPTTNTSPQRSPTTSTALGSPARLRTPSPTKGFAPPPRLPVFAREWTRMLTPSHPTYVVGQQVLEDLLGLPWLEIPVSLNCFPAPTDPSRQRIDLVRNVQCDLDALVELAPGAILIDSRPPGSSSLSEGASARAALAQSCPVAFDVQPHGERGLKAAPDPQLGPSFFSYAVARTIVAGSGTLCPPYASRMRTFPIVHAVLGQVVVLHFPITNENIRGPERGASLREQFCWAMNQPQAALRVLQPGDSLFIPPLQWRAMITLGYNGSSYAAVTLHYAREVDGDGERERSAKRHCG</sequence>
<evidence type="ECO:0000313" key="2">
    <source>
        <dbReference type="EMBL" id="KZV96647.1"/>
    </source>
</evidence>
<evidence type="ECO:0000313" key="3">
    <source>
        <dbReference type="Proteomes" id="UP000077266"/>
    </source>
</evidence>
<evidence type="ECO:0008006" key="4">
    <source>
        <dbReference type="Google" id="ProtNLM"/>
    </source>
</evidence>
<keyword evidence="3" id="KW-1185">Reference proteome</keyword>
<feature type="compositionally biased region" description="Polar residues" evidence="1">
    <location>
        <begin position="41"/>
        <end position="50"/>
    </location>
</feature>